<accession>A0AAD9JXI2</accession>
<name>A0AAD9JXI2_9ANNE</name>
<reference evidence="2" key="1">
    <citation type="journal article" date="2023" name="Mol. Biol. Evol.">
        <title>Third-Generation Sequencing Reveals the Adaptive Role of the Epigenome in Three Deep-Sea Polychaetes.</title>
        <authorList>
            <person name="Perez M."/>
            <person name="Aroh O."/>
            <person name="Sun Y."/>
            <person name="Lan Y."/>
            <person name="Juniper S.K."/>
            <person name="Young C.R."/>
            <person name="Angers B."/>
            <person name="Qian P.Y."/>
        </authorList>
    </citation>
    <scope>NUCLEOTIDE SEQUENCE</scope>
    <source>
        <strain evidence="2">P08H-3</strain>
    </source>
</reference>
<feature type="compositionally biased region" description="Polar residues" evidence="1">
    <location>
        <begin position="218"/>
        <end position="227"/>
    </location>
</feature>
<evidence type="ECO:0000256" key="1">
    <source>
        <dbReference type="SAM" id="MobiDB-lite"/>
    </source>
</evidence>
<dbReference type="AlphaFoldDB" id="A0AAD9JXI2"/>
<comment type="caution">
    <text evidence="2">The sequence shown here is derived from an EMBL/GenBank/DDBJ whole genome shotgun (WGS) entry which is preliminary data.</text>
</comment>
<evidence type="ECO:0000313" key="3">
    <source>
        <dbReference type="Proteomes" id="UP001208570"/>
    </source>
</evidence>
<feature type="region of interest" description="Disordered" evidence="1">
    <location>
        <begin position="1"/>
        <end position="46"/>
    </location>
</feature>
<feature type="compositionally biased region" description="Basic residues" evidence="1">
    <location>
        <begin position="303"/>
        <end position="312"/>
    </location>
</feature>
<dbReference type="Proteomes" id="UP001208570">
    <property type="component" value="Unassembled WGS sequence"/>
</dbReference>
<feature type="region of interest" description="Disordered" evidence="1">
    <location>
        <begin position="303"/>
        <end position="322"/>
    </location>
</feature>
<sequence>MASGDEDIDANPASSERHKTTASSCLAEKNVRIHTAKTRPKDKKERHLKHDDCCRYCERYCDDKITEIKRREIEAWRHDVPETMDRNVPKNARRKARPRLKFMRREPPGLPDSEPGFRRIRTPKELRKTATNVVGGSEKKNRKRHGVAAAVAAERIALKMMDLSLDDPGNVAANETGLEPEERRFVETIESPVVMNRTFSRDSLDTSSTSELDRSSEPQSQHSNRSCSNELLNVITIDDVIKHHRDQLIRSNDIRLLDTNQKRARNIFPPKSGHRASGAVGPSSGEPDREINVVSTSQEFRLHPHSARHSRPISKSSIAQTESTALDIGKLASSVSCRSLMNRPDPEYGQDADGQHRSVNIIMRAVDEIVGDRCVYGEKVTGRAHDSVRDYRKVMTKPESRRFRKMNRRLRELIQEDYMFDSRMAARLRNYNQHRDYFGSEPYRGGARARNVGYQSTMTMSSKTPISGQSYNRYNSHSAASNVRHLERNSNSGQFLEMLTDYRDPEIPVI</sequence>
<gene>
    <name evidence="2" type="ORF">LSH36_120g15031</name>
</gene>
<protein>
    <submittedName>
        <fullName evidence="2">Uncharacterized protein</fullName>
    </submittedName>
</protein>
<feature type="region of interest" description="Disordered" evidence="1">
    <location>
        <begin position="265"/>
        <end position="288"/>
    </location>
</feature>
<feature type="compositionally biased region" description="Basic residues" evidence="1">
    <location>
        <begin position="32"/>
        <end position="41"/>
    </location>
</feature>
<proteinExistence type="predicted"/>
<feature type="compositionally biased region" description="Polar residues" evidence="1">
    <location>
        <begin position="313"/>
        <end position="322"/>
    </location>
</feature>
<evidence type="ECO:0000313" key="2">
    <source>
        <dbReference type="EMBL" id="KAK2161208.1"/>
    </source>
</evidence>
<dbReference type="EMBL" id="JAODUP010000120">
    <property type="protein sequence ID" value="KAK2161208.1"/>
    <property type="molecule type" value="Genomic_DNA"/>
</dbReference>
<keyword evidence="3" id="KW-1185">Reference proteome</keyword>
<feature type="region of interest" description="Disordered" evidence="1">
    <location>
        <begin position="196"/>
        <end position="227"/>
    </location>
</feature>
<organism evidence="2 3">
    <name type="scientific">Paralvinella palmiformis</name>
    <dbReference type="NCBI Taxonomy" id="53620"/>
    <lineage>
        <taxon>Eukaryota</taxon>
        <taxon>Metazoa</taxon>
        <taxon>Spiralia</taxon>
        <taxon>Lophotrochozoa</taxon>
        <taxon>Annelida</taxon>
        <taxon>Polychaeta</taxon>
        <taxon>Sedentaria</taxon>
        <taxon>Canalipalpata</taxon>
        <taxon>Terebellida</taxon>
        <taxon>Terebelliformia</taxon>
        <taxon>Alvinellidae</taxon>
        <taxon>Paralvinella</taxon>
    </lineage>
</organism>